<proteinExistence type="predicted"/>
<dbReference type="EMBL" id="MHLL01000002">
    <property type="protein sequence ID" value="OGZ10814.1"/>
    <property type="molecule type" value="Genomic_DNA"/>
</dbReference>
<comment type="caution">
    <text evidence="1">The sequence shown here is derived from an EMBL/GenBank/DDBJ whole genome shotgun (WGS) entry which is preliminary data.</text>
</comment>
<evidence type="ECO:0000313" key="1">
    <source>
        <dbReference type="EMBL" id="OGZ10814.1"/>
    </source>
</evidence>
<reference evidence="1 2" key="1">
    <citation type="journal article" date="2016" name="Nat. Commun.">
        <title>Thousands of microbial genomes shed light on interconnected biogeochemical processes in an aquifer system.</title>
        <authorList>
            <person name="Anantharaman K."/>
            <person name="Brown C.T."/>
            <person name="Hug L.A."/>
            <person name="Sharon I."/>
            <person name="Castelle C.J."/>
            <person name="Probst A.J."/>
            <person name="Thomas B.C."/>
            <person name="Singh A."/>
            <person name="Wilkins M.J."/>
            <person name="Karaoz U."/>
            <person name="Brodie E.L."/>
            <person name="Williams K.H."/>
            <person name="Hubbard S.S."/>
            <person name="Banfield J.F."/>
        </authorList>
    </citation>
    <scope>NUCLEOTIDE SEQUENCE [LARGE SCALE GENOMIC DNA]</scope>
</reference>
<organism evidence="1 2">
    <name type="scientific">Candidatus Lloydbacteria bacterium RIFCSPHIGHO2_02_FULL_50_13</name>
    <dbReference type="NCBI Taxonomy" id="1798661"/>
    <lineage>
        <taxon>Bacteria</taxon>
        <taxon>Candidatus Lloydiibacteriota</taxon>
    </lineage>
</organism>
<sequence>MLNFLAEVLYEVLVDDFYTKFARAVPPHKEMVDAQFRAMDANRKSAVAQLERLKPDKEMPATELRALKEEARRRIAARTLTPQEGRDKIAEVIVQALRGLVYATGDSLYWNKEGEGKIAEGVSFPITKGKIFSPAFAAALFFRVWPVPNKEQFLGHAYDWYVKALATFPWHFRSEEWKLVIDKSGDLFVQLTWKKDARPSHDPNFVRATIIRRRKPRKKKR</sequence>
<protein>
    <submittedName>
        <fullName evidence="1">Uncharacterized protein</fullName>
    </submittedName>
</protein>
<dbReference type="Proteomes" id="UP000177996">
    <property type="component" value="Unassembled WGS sequence"/>
</dbReference>
<evidence type="ECO:0000313" key="2">
    <source>
        <dbReference type="Proteomes" id="UP000177996"/>
    </source>
</evidence>
<dbReference type="AlphaFoldDB" id="A0A1G2DB10"/>
<accession>A0A1G2DB10</accession>
<name>A0A1G2DB10_9BACT</name>
<gene>
    <name evidence="1" type="ORF">A3D65_04525</name>
</gene>